<proteinExistence type="predicted"/>
<comment type="caution">
    <text evidence="1">The sequence shown here is derived from an EMBL/GenBank/DDBJ whole genome shotgun (WGS) entry which is preliminary data.</text>
</comment>
<reference evidence="1 2" key="1">
    <citation type="submission" date="2020-11" db="EMBL/GenBank/DDBJ databases">
        <title>Hymenobacter sp.</title>
        <authorList>
            <person name="Kim M.K."/>
        </authorList>
    </citation>
    <scope>NUCLEOTIDE SEQUENCE [LARGE SCALE GENOMIC DNA]</scope>
    <source>
        <strain evidence="1 2">BT594</strain>
    </source>
</reference>
<gene>
    <name evidence="1" type="ORF">I5L79_14495</name>
</gene>
<keyword evidence="2" id="KW-1185">Reference proteome</keyword>
<name>A0ABS0L5X9_9BACT</name>
<dbReference type="EMBL" id="JADWYK010000008">
    <property type="protein sequence ID" value="MBG8554762.1"/>
    <property type="molecule type" value="Genomic_DNA"/>
</dbReference>
<evidence type="ECO:0000313" key="2">
    <source>
        <dbReference type="Proteomes" id="UP000601099"/>
    </source>
</evidence>
<evidence type="ECO:0008006" key="3">
    <source>
        <dbReference type="Google" id="ProtNLM"/>
    </source>
</evidence>
<protein>
    <recommendedName>
        <fullName evidence="3">DUF4288 domain-containing protein</fullName>
    </recommendedName>
</protein>
<dbReference type="RefSeq" id="WP_196955777.1">
    <property type="nucleotide sequence ID" value="NZ_JADWYK010000008.1"/>
</dbReference>
<organism evidence="1 2">
    <name type="scientific">Hymenobacter guriensis</name>
    <dbReference type="NCBI Taxonomy" id="2793065"/>
    <lineage>
        <taxon>Bacteria</taxon>
        <taxon>Pseudomonadati</taxon>
        <taxon>Bacteroidota</taxon>
        <taxon>Cytophagia</taxon>
        <taxon>Cytophagales</taxon>
        <taxon>Hymenobacteraceae</taxon>
        <taxon>Hymenobacter</taxon>
    </lineage>
</organism>
<sequence>MENYCLAYGQIITPASLRTLAKLHWSKLKVQIRESSQYTNGEYLSLKTPDGGRISFEKIAVDEILVSGEAETADQLTAICQITSDCLTNSRLKHRLELHNAVDQQYNYLHYGWPLSS</sequence>
<evidence type="ECO:0000313" key="1">
    <source>
        <dbReference type="EMBL" id="MBG8554762.1"/>
    </source>
</evidence>
<accession>A0ABS0L5X9</accession>
<dbReference type="Proteomes" id="UP000601099">
    <property type="component" value="Unassembled WGS sequence"/>
</dbReference>